<evidence type="ECO:0000256" key="1">
    <source>
        <dbReference type="ARBA" id="ARBA00004651"/>
    </source>
</evidence>
<feature type="transmembrane region" description="Helical" evidence="8">
    <location>
        <begin position="353"/>
        <end position="374"/>
    </location>
</feature>
<dbReference type="AlphaFoldDB" id="A0A1T4VEK3"/>
<feature type="transmembrane region" description="Helical" evidence="8">
    <location>
        <begin position="21"/>
        <end position="41"/>
    </location>
</feature>
<evidence type="ECO:0000313" key="9">
    <source>
        <dbReference type="EMBL" id="SKA63347.1"/>
    </source>
</evidence>
<protein>
    <submittedName>
        <fullName evidence="9">Predicted PurR-regulated permease PerM</fullName>
    </submittedName>
</protein>
<evidence type="ECO:0000256" key="4">
    <source>
        <dbReference type="ARBA" id="ARBA00022475"/>
    </source>
</evidence>
<feature type="transmembrane region" description="Helical" evidence="8">
    <location>
        <begin position="53"/>
        <end position="74"/>
    </location>
</feature>
<feature type="transmembrane region" description="Helical" evidence="8">
    <location>
        <begin position="94"/>
        <end position="115"/>
    </location>
</feature>
<sequence>MEDERRKSVFKRSDKYFTISIYTIIVVIICAILVKAIFNFAETLGFFKDLLNGLAPFMVGILIAYCINPLYNWLYHKAFKKLFRGKCAKFRKYFSILISYVIFVGVIVSLLVYIIPNILNSVNDLVENAKSFSDKVYDWFEKTAKKYPDLDLERIEKSLESAYPTAIDFIQNSATNIGTKIYGTSKSVLSWIYNILMGFVVSFYLILDKKSMIRSLKRLIYAMFSEKHARIIISNLRESNDIFSDFIIGKFIDSSIIGVICFVVCTVLHIDYALIVSMVVGITNMIPYIGPFIGGFIGGLLLLVVAPGSLVKFVILVIILQQFDGFILGPMILGDKTGLRPFWILFAVTLGGWAGGILGMFLGVPIVAVVANLVDKFVNARLVKKGLIVPKIYASQKLSDRDERK</sequence>
<dbReference type="PANTHER" id="PTHR21716:SF53">
    <property type="entry name" value="PERMEASE PERM-RELATED"/>
    <property type="match status" value="1"/>
</dbReference>
<feature type="transmembrane region" description="Helical" evidence="8">
    <location>
        <begin position="288"/>
        <end position="306"/>
    </location>
</feature>
<dbReference type="InterPro" id="IPR002549">
    <property type="entry name" value="AI-2E-like"/>
</dbReference>
<evidence type="ECO:0000256" key="3">
    <source>
        <dbReference type="ARBA" id="ARBA00022448"/>
    </source>
</evidence>
<evidence type="ECO:0000256" key="8">
    <source>
        <dbReference type="SAM" id="Phobius"/>
    </source>
</evidence>
<reference evidence="9 10" key="1">
    <citation type="submission" date="2017-02" db="EMBL/GenBank/DDBJ databases">
        <authorList>
            <person name="Peterson S.W."/>
        </authorList>
    </citation>
    <scope>NUCLEOTIDE SEQUENCE [LARGE SCALE GENOMIC DNA]</scope>
    <source>
        <strain evidence="9 10">ATCC 35992</strain>
    </source>
</reference>
<feature type="transmembrane region" description="Helical" evidence="8">
    <location>
        <begin position="313"/>
        <end position="333"/>
    </location>
</feature>
<dbReference type="PANTHER" id="PTHR21716">
    <property type="entry name" value="TRANSMEMBRANE PROTEIN"/>
    <property type="match status" value="1"/>
</dbReference>
<evidence type="ECO:0000256" key="7">
    <source>
        <dbReference type="ARBA" id="ARBA00023136"/>
    </source>
</evidence>
<keyword evidence="5 8" id="KW-0812">Transmembrane</keyword>
<feature type="transmembrane region" description="Helical" evidence="8">
    <location>
        <begin position="188"/>
        <end position="207"/>
    </location>
</feature>
<organism evidence="9 10">
    <name type="scientific">Eubacterium uniforme</name>
    <dbReference type="NCBI Taxonomy" id="39495"/>
    <lineage>
        <taxon>Bacteria</taxon>
        <taxon>Bacillati</taxon>
        <taxon>Bacillota</taxon>
        <taxon>Clostridia</taxon>
        <taxon>Eubacteriales</taxon>
        <taxon>Eubacteriaceae</taxon>
        <taxon>Eubacterium</taxon>
    </lineage>
</organism>
<comment type="similarity">
    <text evidence="2">Belongs to the autoinducer-2 exporter (AI-2E) (TC 2.A.86) family.</text>
</comment>
<keyword evidence="7 8" id="KW-0472">Membrane</keyword>
<keyword evidence="10" id="KW-1185">Reference proteome</keyword>
<keyword evidence="3" id="KW-0813">Transport</keyword>
<keyword evidence="4" id="KW-1003">Cell membrane</keyword>
<evidence type="ECO:0000313" key="10">
    <source>
        <dbReference type="Proteomes" id="UP000190814"/>
    </source>
</evidence>
<accession>A0A1T4VEK3</accession>
<feature type="transmembrane region" description="Helical" evidence="8">
    <location>
        <begin position="256"/>
        <end position="282"/>
    </location>
</feature>
<dbReference type="GO" id="GO:0005886">
    <property type="term" value="C:plasma membrane"/>
    <property type="evidence" value="ECO:0007669"/>
    <property type="project" value="UniProtKB-SubCell"/>
</dbReference>
<comment type="subcellular location">
    <subcellularLocation>
        <location evidence="1">Cell membrane</location>
        <topology evidence="1">Multi-pass membrane protein</topology>
    </subcellularLocation>
</comment>
<keyword evidence="6 8" id="KW-1133">Transmembrane helix</keyword>
<evidence type="ECO:0000256" key="5">
    <source>
        <dbReference type="ARBA" id="ARBA00022692"/>
    </source>
</evidence>
<evidence type="ECO:0000256" key="6">
    <source>
        <dbReference type="ARBA" id="ARBA00022989"/>
    </source>
</evidence>
<name>A0A1T4VEK3_9FIRM</name>
<dbReference type="GO" id="GO:0055085">
    <property type="term" value="P:transmembrane transport"/>
    <property type="evidence" value="ECO:0007669"/>
    <property type="project" value="TreeGrafter"/>
</dbReference>
<gene>
    <name evidence="9" type="ORF">SAMN02745111_00807</name>
</gene>
<dbReference type="OrthoDB" id="9793390at2"/>
<dbReference type="RefSeq" id="WP_078765688.1">
    <property type="nucleotide sequence ID" value="NZ_FUXZ01000004.1"/>
</dbReference>
<dbReference type="Proteomes" id="UP000190814">
    <property type="component" value="Unassembled WGS sequence"/>
</dbReference>
<dbReference type="EMBL" id="FUXZ01000004">
    <property type="protein sequence ID" value="SKA63347.1"/>
    <property type="molecule type" value="Genomic_DNA"/>
</dbReference>
<dbReference type="Pfam" id="PF01594">
    <property type="entry name" value="AI-2E_transport"/>
    <property type="match status" value="1"/>
</dbReference>
<evidence type="ECO:0000256" key="2">
    <source>
        <dbReference type="ARBA" id="ARBA00009773"/>
    </source>
</evidence>
<proteinExistence type="inferred from homology"/>